<evidence type="ECO:0000313" key="2">
    <source>
        <dbReference type="Proteomes" id="UP001295684"/>
    </source>
</evidence>
<proteinExistence type="predicted"/>
<reference evidence="1" key="1">
    <citation type="submission" date="2023-07" db="EMBL/GenBank/DDBJ databases">
        <authorList>
            <consortium name="AG Swart"/>
            <person name="Singh M."/>
            <person name="Singh A."/>
            <person name="Seah K."/>
            <person name="Emmerich C."/>
        </authorList>
    </citation>
    <scope>NUCLEOTIDE SEQUENCE</scope>
    <source>
        <strain evidence="1">DP1</strain>
    </source>
</reference>
<dbReference type="EMBL" id="CAMPGE010006973">
    <property type="protein sequence ID" value="CAI2365894.1"/>
    <property type="molecule type" value="Genomic_DNA"/>
</dbReference>
<dbReference type="Proteomes" id="UP001295684">
    <property type="component" value="Unassembled WGS sequence"/>
</dbReference>
<accession>A0AAD1UBR7</accession>
<organism evidence="1 2">
    <name type="scientific">Euplotes crassus</name>
    <dbReference type="NCBI Taxonomy" id="5936"/>
    <lineage>
        <taxon>Eukaryota</taxon>
        <taxon>Sar</taxon>
        <taxon>Alveolata</taxon>
        <taxon>Ciliophora</taxon>
        <taxon>Intramacronucleata</taxon>
        <taxon>Spirotrichea</taxon>
        <taxon>Hypotrichia</taxon>
        <taxon>Euplotida</taxon>
        <taxon>Euplotidae</taxon>
        <taxon>Moneuplotes</taxon>
    </lineage>
</organism>
<comment type="caution">
    <text evidence="1">The sequence shown here is derived from an EMBL/GenBank/DDBJ whole genome shotgun (WGS) entry which is preliminary data.</text>
</comment>
<keyword evidence="2" id="KW-1185">Reference proteome</keyword>
<protein>
    <submittedName>
        <fullName evidence="1">Uncharacterized protein</fullName>
    </submittedName>
</protein>
<sequence>MLLWKTCFKLGQKSRLNTGVFYPMMYTNMKFSSISTKKENFSADIFKHRSLEDLKNFYRENIGTIRTIEAIQFLDHANTLGLISSQENHQANLKYKEYISSYAIKNIVFSLSSCNPFDIMVFLETIVLCKDDIYKKDLFNILRTHKLRNIQNLVYEHLIYAEQEKLQKSINQLDKDQTINILFFLARYAIIDSELYLHGLLLSHLHSKVDILGTMDLMKVFNIFKSLKMIYSQVLNSEKRKDGIPAKEISLLKFEKKIRDLVFYYFTVKNPELDKESAIYFLNSGYLGVSGSLIPKNIRSKILKSLDFDEISVKDLIQYRVILSDDMEMEEYTKKLMDRILTKDKRAIIELDFKQLATLIRMVCKYYPERVQILYNYCSNVMDRKVYDLTLNLDSLCDIIHSFTLAKQIKTFSDPILTSAIPIINIVGLESLSSGKRLEILWALVRIAQENINDQKSLSSIRSILPHLEKILEMSFKERLKIYHFSYIVDINKFYKTVHGKDLFDKYVLARCKKVQNTLFRKSQKI</sequence>
<evidence type="ECO:0000313" key="1">
    <source>
        <dbReference type="EMBL" id="CAI2365894.1"/>
    </source>
</evidence>
<gene>
    <name evidence="1" type="ORF">ECRASSUSDP1_LOCUS7166</name>
</gene>
<name>A0AAD1UBR7_EUPCR</name>
<dbReference type="AlphaFoldDB" id="A0AAD1UBR7"/>